<dbReference type="SUPFAM" id="SSF50022">
    <property type="entry name" value="ISP domain"/>
    <property type="match status" value="1"/>
</dbReference>
<dbReference type="PANTHER" id="PTHR21266:SF59">
    <property type="entry name" value="BLR4922 PROTEIN"/>
    <property type="match status" value="1"/>
</dbReference>
<gene>
    <name evidence="7" type="ORF">ACFSJD_28310</name>
</gene>
<dbReference type="Pfam" id="PF19301">
    <property type="entry name" value="LigXa_C"/>
    <property type="match status" value="1"/>
</dbReference>
<dbReference type="InterPro" id="IPR015881">
    <property type="entry name" value="ARHD_Rieske_2Fe_2S"/>
</dbReference>
<accession>A0ABW4F1U2</accession>
<evidence type="ECO:0000313" key="7">
    <source>
        <dbReference type="EMBL" id="MFD1521434.1"/>
    </source>
</evidence>
<dbReference type="PROSITE" id="PS51296">
    <property type="entry name" value="RIESKE"/>
    <property type="match status" value="1"/>
</dbReference>
<dbReference type="SUPFAM" id="SSF55961">
    <property type="entry name" value="Bet v1-like"/>
    <property type="match status" value="1"/>
</dbReference>
<evidence type="ECO:0000256" key="5">
    <source>
        <dbReference type="ARBA" id="ARBA00023014"/>
    </source>
</evidence>
<keyword evidence="2" id="KW-0479">Metal-binding</keyword>
<dbReference type="EMBL" id="JBHUCO010000034">
    <property type="protein sequence ID" value="MFD1521434.1"/>
    <property type="molecule type" value="Genomic_DNA"/>
</dbReference>
<evidence type="ECO:0000256" key="4">
    <source>
        <dbReference type="ARBA" id="ARBA00023004"/>
    </source>
</evidence>
<protein>
    <submittedName>
        <fullName evidence="7">Rieske 2Fe-2S domain-containing protein</fullName>
    </submittedName>
</protein>
<dbReference type="InterPro" id="IPR050584">
    <property type="entry name" value="Cholesterol_7-desaturase"/>
</dbReference>
<organism evidence="7 8">
    <name type="scientific">Pseudonocardia yunnanensis</name>
    <dbReference type="NCBI Taxonomy" id="58107"/>
    <lineage>
        <taxon>Bacteria</taxon>
        <taxon>Bacillati</taxon>
        <taxon>Actinomycetota</taxon>
        <taxon>Actinomycetes</taxon>
        <taxon>Pseudonocardiales</taxon>
        <taxon>Pseudonocardiaceae</taxon>
        <taxon>Pseudonocardia</taxon>
    </lineage>
</organism>
<evidence type="ECO:0000256" key="3">
    <source>
        <dbReference type="ARBA" id="ARBA00023002"/>
    </source>
</evidence>
<dbReference type="CDD" id="cd03479">
    <property type="entry name" value="Rieske_RO_Alpha_PhDO_like"/>
    <property type="match status" value="1"/>
</dbReference>
<dbReference type="Pfam" id="PF00355">
    <property type="entry name" value="Rieske"/>
    <property type="match status" value="1"/>
</dbReference>
<evidence type="ECO:0000256" key="1">
    <source>
        <dbReference type="ARBA" id="ARBA00022714"/>
    </source>
</evidence>
<reference evidence="8" key="1">
    <citation type="journal article" date="2019" name="Int. J. Syst. Evol. Microbiol.">
        <title>The Global Catalogue of Microorganisms (GCM) 10K type strain sequencing project: providing services to taxonomists for standard genome sequencing and annotation.</title>
        <authorList>
            <consortium name="The Broad Institute Genomics Platform"/>
            <consortium name="The Broad Institute Genome Sequencing Center for Infectious Disease"/>
            <person name="Wu L."/>
            <person name="Ma J."/>
        </authorList>
    </citation>
    <scope>NUCLEOTIDE SEQUENCE [LARGE SCALE GENOMIC DNA]</scope>
    <source>
        <strain evidence="8">CCM 7043</strain>
    </source>
</reference>
<proteinExistence type="predicted"/>
<name>A0ABW4F1U2_9PSEU</name>
<evidence type="ECO:0000259" key="6">
    <source>
        <dbReference type="PROSITE" id="PS51296"/>
    </source>
</evidence>
<dbReference type="InterPro" id="IPR017941">
    <property type="entry name" value="Rieske_2Fe-2S"/>
</dbReference>
<dbReference type="InterPro" id="IPR045623">
    <property type="entry name" value="LigXa_C"/>
</dbReference>
<keyword evidence="5" id="KW-0411">Iron-sulfur</keyword>
<dbReference type="Proteomes" id="UP001597114">
    <property type="component" value="Unassembled WGS sequence"/>
</dbReference>
<sequence>MGPGTPMGTLFRRFWQPISLSSRIIGPDGPLVRVRILGENLIAFRDSNGDVGVLQALCPHRRTQLFWGRNEEGGLRCAYHGWKFDVSGQCVDMPTEPAESTYKDRLRTIGYPVVERGGFVWVYMGPRDKQPGFPEYEWLDLPESQRMVFTGLQESNYLQALEGDVDTAHVSYLHRYLDPETAPRPAVFNQGYRDFVGQDISPRLSVKRTEYGFLYGGRRTLADGTYYWRLTPWMAPAATYLPTTGDLGQALIRVPIDDNYTLSAGLIWSRTGPLPPGPDIQRRRNVAGEPTRLAGGHVIDHPRAPTNLDNDYLIDREAEKDKFVGIQGGTNAEDRAVTESMGELDRSQEHLGVSDIAVVALRRGLLTMLRELDEGTEPAAARRPELFRVRGRDILTEHADYERLLEAHADDLLLGPTATPAR</sequence>
<keyword evidence="8" id="KW-1185">Reference proteome</keyword>
<dbReference type="RefSeq" id="WP_344724524.1">
    <property type="nucleotide sequence ID" value="NZ_BAAAUS010000025.1"/>
</dbReference>
<dbReference type="PANTHER" id="PTHR21266">
    <property type="entry name" value="IRON-SULFUR DOMAIN CONTAINING PROTEIN"/>
    <property type="match status" value="1"/>
</dbReference>
<dbReference type="InterPro" id="IPR036922">
    <property type="entry name" value="Rieske_2Fe-2S_sf"/>
</dbReference>
<keyword evidence="1" id="KW-0001">2Fe-2S</keyword>
<evidence type="ECO:0000313" key="8">
    <source>
        <dbReference type="Proteomes" id="UP001597114"/>
    </source>
</evidence>
<keyword evidence="3" id="KW-0560">Oxidoreductase</keyword>
<feature type="domain" description="Rieske" evidence="6">
    <location>
        <begin position="15"/>
        <end position="122"/>
    </location>
</feature>
<dbReference type="Gene3D" id="2.102.10.10">
    <property type="entry name" value="Rieske [2Fe-2S] iron-sulphur domain"/>
    <property type="match status" value="1"/>
</dbReference>
<evidence type="ECO:0000256" key="2">
    <source>
        <dbReference type="ARBA" id="ARBA00022723"/>
    </source>
</evidence>
<comment type="caution">
    <text evidence="7">The sequence shown here is derived from an EMBL/GenBank/DDBJ whole genome shotgun (WGS) entry which is preliminary data.</text>
</comment>
<keyword evidence="4" id="KW-0408">Iron</keyword>
<dbReference type="PROSITE" id="PS00570">
    <property type="entry name" value="RING_HYDROXYL_ALPHA"/>
    <property type="match status" value="1"/>
</dbReference>